<evidence type="ECO:0000256" key="3">
    <source>
        <dbReference type="ARBA" id="ARBA00022737"/>
    </source>
</evidence>
<dbReference type="GO" id="GO:0045197">
    <property type="term" value="P:establishment or maintenance of epithelial cell apical/basal polarity"/>
    <property type="evidence" value="ECO:0007669"/>
    <property type="project" value="TreeGrafter"/>
</dbReference>
<dbReference type="GO" id="GO:0005886">
    <property type="term" value="C:plasma membrane"/>
    <property type="evidence" value="ECO:0007669"/>
    <property type="project" value="TreeGrafter"/>
</dbReference>
<dbReference type="Gene3D" id="2.10.25.10">
    <property type="entry name" value="Laminin"/>
    <property type="match status" value="2"/>
</dbReference>
<dbReference type="Pfam" id="PF10551">
    <property type="entry name" value="MULE"/>
    <property type="match status" value="1"/>
</dbReference>
<evidence type="ECO:0000259" key="6">
    <source>
        <dbReference type="PROSITE" id="PS50026"/>
    </source>
</evidence>
<dbReference type="InterPro" id="IPR051022">
    <property type="entry name" value="Notch_Cell-Fate_Det"/>
</dbReference>
<reference evidence="7" key="1">
    <citation type="submission" date="2021-02" db="EMBL/GenBank/DDBJ databases">
        <authorList>
            <person name="Nowell W R."/>
        </authorList>
    </citation>
    <scope>NUCLEOTIDE SEQUENCE</scope>
    <source>
        <strain evidence="7">Ploen Becks lab</strain>
    </source>
</reference>
<dbReference type="Proteomes" id="UP000663879">
    <property type="component" value="Unassembled WGS sequence"/>
</dbReference>
<gene>
    <name evidence="7" type="ORF">OXX778_LOCUS9889</name>
</gene>
<dbReference type="AlphaFoldDB" id="A0A813XG37"/>
<dbReference type="PROSITE" id="PS50026">
    <property type="entry name" value="EGF_3"/>
    <property type="match status" value="2"/>
</dbReference>
<protein>
    <recommendedName>
        <fullName evidence="6">EGF-like domain-containing protein</fullName>
    </recommendedName>
</protein>
<dbReference type="OrthoDB" id="10266706at2759"/>
<dbReference type="GO" id="GO:0007157">
    <property type="term" value="P:heterophilic cell-cell adhesion via plasma membrane cell adhesion molecules"/>
    <property type="evidence" value="ECO:0007669"/>
    <property type="project" value="TreeGrafter"/>
</dbReference>
<evidence type="ECO:0000256" key="4">
    <source>
        <dbReference type="ARBA" id="ARBA00023157"/>
    </source>
</evidence>
<keyword evidence="3" id="KW-0677">Repeat</keyword>
<keyword evidence="2" id="KW-0732">Signal</keyword>
<dbReference type="GO" id="GO:0032991">
    <property type="term" value="C:protein-containing complex"/>
    <property type="evidence" value="ECO:0007669"/>
    <property type="project" value="TreeGrafter"/>
</dbReference>
<dbReference type="PANTHER" id="PTHR24049">
    <property type="entry name" value="CRUMBS FAMILY MEMBER"/>
    <property type="match status" value="1"/>
</dbReference>
<proteinExistence type="predicted"/>
<accession>A0A813XG37</accession>
<dbReference type="InterPro" id="IPR018289">
    <property type="entry name" value="MULE_transposase_dom"/>
</dbReference>
<dbReference type="PANTHER" id="PTHR24049:SF22">
    <property type="entry name" value="DROSOPHILA CRUMBS HOMOLOG"/>
    <property type="match status" value="1"/>
</dbReference>
<dbReference type="SMART" id="SM00181">
    <property type="entry name" value="EGF"/>
    <property type="match status" value="2"/>
</dbReference>
<name>A0A813XG37_9BILA</name>
<dbReference type="SUPFAM" id="SSF57196">
    <property type="entry name" value="EGF/Laminin"/>
    <property type="match status" value="1"/>
</dbReference>
<organism evidence="7 8">
    <name type="scientific">Brachionus calyciflorus</name>
    <dbReference type="NCBI Taxonomy" id="104777"/>
    <lineage>
        <taxon>Eukaryota</taxon>
        <taxon>Metazoa</taxon>
        <taxon>Spiralia</taxon>
        <taxon>Gnathifera</taxon>
        <taxon>Rotifera</taxon>
        <taxon>Eurotatoria</taxon>
        <taxon>Monogononta</taxon>
        <taxon>Pseudotrocha</taxon>
        <taxon>Ploima</taxon>
        <taxon>Brachionidae</taxon>
        <taxon>Brachionus</taxon>
    </lineage>
</organism>
<feature type="disulfide bond" evidence="5">
    <location>
        <begin position="62"/>
        <end position="71"/>
    </location>
</feature>
<evidence type="ECO:0000313" key="8">
    <source>
        <dbReference type="Proteomes" id="UP000663879"/>
    </source>
</evidence>
<keyword evidence="1 5" id="KW-0245">EGF-like domain</keyword>
<feature type="domain" description="EGF-like" evidence="6">
    <location>
        <begin position="74"/>
        <end position="121"/>
    </location>
</feature>
<comment type="caution">
    <text evidence="7">The sequence shown here is derived from an EMBL/GenBank/DDBJ whole genome shotgun (WGS) entry which is preliminary data.</text>
</comment>
<sequence length="481" mass="55929">MEPKSFSKLIDTYTKQIDWQPIRYDIKTLNELLSKNLDASSCILFNCSNHGICNKNNFECICNEHYYGVACELPQKKCESQNRCLNLGTCVDIIEFDNQTNMNNYDYECVCSKDYFGSNCEYNIDPCSNITCSSNGYCNMKKKVDWQFLTNVNNLKDFETYMRKFFPTAADHSNTNNCQLCQKNSENHKMKAQYRHCLCEPCCSTRYLIHVCLNTGAIRIFGTNLHELSDSQENSEQLVKGISAKFKEIIEDIIHSNISKPFNIFQKIMLDYGTERNVPKLTQIQNYVKYRRIKNGDVNSIDGLIELVNGRTVDNENFFLNLVDDEPFYFGVDISDGSQDSHFHLGISSKKLLENLKIGETFHLDCTYKVVKYGFPLIVFGASDIRRKFYPICFMITSNEQEKDFIYFFNNFKKITDKVKIKLTQFFEFLCIDADRAMANSIATCLNSRKLIMCWYHFRANINKNSNKIPNELQDDVVNDY</sequence>
<keyword evidence="8" id="KW-1185">Reference proteome</keyword>
<dbReference type="InterPro" id="IPR000742">
    <property type="entry name" value="EGF"/>
</dbReference>
<comment type="caution">
    <text evidence="5">Lacks conserved residue(s) required for the propagation of feature annotation.</text>
</comment>
<evidence type="ECO:0000256" key="5">
    <source>
        <dbReference type="PROSITE-ProRule" id="PRU00076"/>
    </source>
</evidence>
<evidence type="ECO:0000256" key="1">
    <source>
        <dbReference type="ARBA" id="ARBA00022536"/>
    </source>
</evidence>
<dbReference type="PROSITE" id="PS00022">
    <property type="entry name" value="EGF_1"/>
    <property type="match status" value="2"/>
</dbReference>
<dbReference type="CDD" id="cd00054">
    <property type="entry name" value="EGF_CA"/>
    <property type="match status" value="1"/>
</dbReference>
<feature type="domain" description="EGF-like" evidence="6">
    <location>
        <begin position="38"/>
        <end position="72"/>
    </location>
</feature>
<evidence type="ECO:0000313" key="7">
    <source>
        <dbReference type="EMBL" id="CAF0870118.1"/>
    </source>
</evidence>
<feature type="disulfide bond" evidence="5">
    <location>
        <begin position="111"/>
        <end position="120"/>
    </location>
</feature>
<dbReference type="EMBL" id="CAJNOC010001503">
    <property type="protein sequence ID" value="CAF0870118.1"/>
    <property type="molecule type" value="Genomic_DNA"/>
</dbReference>
<keyword evidence="4 5" id="KW-1015">Disulfide bond</keyword>
<evidence type="ECO:0000256" key="2">
    <source>
        <dbReference type="ARBA" id="ARBA00022729"/>
    </source>
</evidence>